<feature type="domain" description="Thioredoxin" evidence="2">
    <location>
        <begin position="48"/>
        <end position="248"/>
    </location>
</feature>
<dbReference type="RefSeq" id="WP_226934257.1">
    <property type="nucleotide sequence ID" value="NZ_JACDXX010000003.1"/>
</dbReference>
<dbReference type="Pfam" id="PF01323">
    <property type="entry name" value="DSBA"/>
    <property type="match status" value="1"/>
</dbReference>
<dbReference type="InterPro" id="IPR013766">
    <property type="entry name" value="Thioredoxin_domain"/>
</dbReference>
<evidence type="ECO:0000313" key="4">
    <source>
        <dbReference type="Proteomes" id="UP001198571"/>
    </source>
</evidence>
<accession>A0ABS8CJ07</accession>
<evidence type="ECO:0000259" key="2">
    <source>
        <dbReference type="PROSITE" id="PS51352"/>
    </source>
</evidence>
<feature type="chain" id="PRO_5045365288" evidence="1">
    <location>
        <begin position="22"/>
        <end position="249"/>
    </location>
</feature>
<dbReference type="Proteomes" id="UP001198571">
    <property type="component" value="Unassembled WGS sequence"/>
</dbReference>
<organism evidence="3 4">
    <name type="scientific">Pseudogemmobacter faecipullorum</name>
    <dbReference type="NCBI Taxonomy" id="2755041"/>
    <lineage>
        <taxon>Bacteria</taxon>
        <taxon>Pseudomonadati</taxon>
        <taxon>Pseudomonadota</taxon>
        <taxon>Alphaproteobacteria</taxon>
        <taxon>Rhodobacterales</taxon>
        <taxon>Paracoccaceae</taxon>
        <taxon>Pseudogemmobacter</taxon>
    </lineage>
</organism>
<dbReference type="EMBL" id="JACDXX010000003">
    <property type="protein sequence ID" value="MCB5409366.1"/>
    <property type="molecule type" value="Genomic_DNA"/>
</dbReference>
<keyword evidence="4" id="KW-1185">Reference proteome</keyword>
<comment type="caution">
    <text evidence="3">The sequence shown here is derived from an EMBL/GenBank/DDBJ whole genome shotgun (WGS) entry which is preliminary data.</text>
</comment>
<proteinExistence type="predicted"/>
<dbReference type="PROSITE" id="PS51352">
    <property type="entry name" value="THIOREDOXIN_2"/>
    <property type="match status" value="1"/>
</dbReference>
<name>A0ABS8CJ07_9RHOB</name>
<feature type="signal peptide" evidence="1">
    <location>
        <begin position="1"/>
        <end position="21"/>
    </location>
</feature>
<dbReference type="Gene3D" id="3.40.30.10">
    <property type="entry name" value="Glutaredoxin"/>
    <property type="match status" value="1"/>
</dbReference>
<dbReference type="InterPro" id="IPR041205">
    <property type="entry name" value="ScsC_N"/>
</dbReference>
<dbReference type="Pfam" id="PF18312">
    <property type="entry name" value="ScsC_N"/>
    <property type="match status" value="1"/>
</dbReference>
<dbReference type="InterPro" id="IPR036249">
    <property type="entry name" value="Thioredoxin-like_sf"/>
</dbReference>
<keyword evidence="1" id="KW-0732">Signal</keyword>
<evidence type="ECO:0000313" key="3">
    <source>
        <dbReference type="EMBL" id="MCB5409366.1"/>
    </source>
</evidence>
<evidence type="ECO:0000256" key="1">
    <source>
        <dbReference type="SAM" id="SignalP"/>
    </source>
</evidence>
<reference evidence="3 4" key="1">
    <citation type="submission" date="2020-07" db="EMBL/GenBank/DDBJ databases">
        <title>Pseudogemmobacter sp. nov., isolated from poultry manure in Taiwan.</title>
        <authorList>
            <person name="Lin S.-Y."/>
            <person name="Tang Y.-S."/>
            <person name="Young C.-C."/>
        </authorList>
    </citation>
    <scope>NUCLEOTIDE SEQUENCE [LARGE SCALE GENOMIC DNA]</scope>
    <source>
        <strain evidence="3 4">CC-YST710</strain>
    </source>
</reference>
<dbReference type="InterPro" id="IPR001853">
    <property type="entry name" value="DSBA-like_thioredoxin_dom"/>
</dbReference>
<dbReference type="CDD" id="cd03023">
    <property type="entry name" value="DsbA_Com1_like"/>
    <property type="match status" value="1"/>
</dbReference>
<sequence length="249" mass="27189">MRLALSLAAILSVSSLAPVQAEGLTAMNDAERVAFDAAVRDYLLRNPEVIVEAMTELQLREERDAASRDIEMLAANKDRIFNSPGDWAGGNLEGDITLVEFMDYRCGYCHKAFQEVEELVKSDGNIRFVLKEFPVLGEQSVLAAKFAIAIRQLYGDDAYKAAHDALFALRGDMTTETLSRVATDLGHDANVVLAKTGDPAVQAVIDENYALAGVMELNGTPSFVLGDVMLRGYLPLDVMRQMVADARKG</sequence>
<dbReference type="SUPFAM" id="SSF52833">
    <property type="entry name" value="Thioredoxin-like"/>
    <property type="match status" value="1"/>
</dbReference>
<gene>
    <name evidence="3" type="ORF">H0485_05030</name>
</gene>
<protein>
    <submittedName>
        <fullName evidence="3">DsbA family protein</fullName>
    </submittedName>
</protein>